<name>A0AAV0WFE7_9HEMI</name>
<feature type="region of interest" description="Disordered" evidence="1">
    <location>
        <begin position="1"/>
        <end position="89"/>
    </location>
</feature>
<organism evidence="2 3">
    <name type="scientific">Macrosiphum euphorbiae</name>
    <name type="common">potato aphid</name>
    <dbReference type="NCBI Taxonomy" id="13131"/>
    <lineage>
        <taxon>Eukaryota</taxon>
        <taxon>Metazoa</taxon>
        <taxon>Ecdysozoa</taxon>
        <taxon>Arthropoda</taxon>
        <taxon>Hexapoda</taxon>
        <taxon>Insecta</taxon>
        <taxon>Pterygota</taxon>
        <taxon>Neoptera</taxon>
        <taxon>Paraneoptera</taxon>
        <taxon>Hemiptera</taxon>
        <taxon>Sternorrhyncha</taxon>
        <taxon>Aphidomorpha</taxon>
        <taxon>Aphidoidea</taxon>
        <taxon>Aphididae</taxon>
        <taxon>Macrosiphini</taxon>
        <taxon>Macrosiphum</taxon>
    </lineage>
</organism>
<feature type="compositionally biased region" description="Polar residues" evidence="1">
    <location>
        <begin position="113"/>
        <end position="125"/>
    </location>
</feature>
<gene>
    <name evidence="2" type="ORF">MEUPH1_LOCUS10585</name>
</gene>
<feature type="region of interest" description="Disordered" evidence="1">
    <location>
        <begin position="176"/>
        <end position="225"/>
    </location>
</feature>
<dbReference type="Proteomes" id="UP001160148">
    <property type="component" value="Unassembled WGS sequence"/>
</dbReference>
<accession>A0AAV0WFE7</accession>
<evidence type="ECO:0000313" key="2">
    <source>
        <dbReference type="EMBL" id="CAI6354614.1"/>
    </source>
</evidence>
<feature type="compositionally biased region" description="Polar residues" evidence="1">
    <location>
        <begin position="58"/>
        <end position="75"/>
    </location>
</feature>
<dbReference type="AlphaFoldDB" id="A0AAV0WFE7"/>
<evidence type="ECO:0008006" key="4">
    <source>
        <dbReference type="Google" id="ProtNLM"/>
    </source>
</evidence>
<feature type="compositionally biased region" description="Polar residues" evidence="1">
    <location>
        <begin position="205"/>
        <end position="220"/>
    </location>
</feature>
<proteinExistence type="predicted"/>
<dbReference type="EMBL" id="CARXXK010000002">
    <property type="protein sequence ID" value="CAI6354614.1"/>
    <property type="molecule type" value="Genomic_DNA"/>
</dbReference>
<sequence length="359" mass="41557">MESSESPDSNDVTTISHDTGASEIANQVESSPTIYSHGQASFSGNDQAMAAQPRHGNVNEQQLQSEDVGEQQSESGAAMNPGSNREALPNQIANVPNYNMNQQHEQLLNNYRNPQLPMNEQNGQYDQPPQVRPRRPPWYSRRGRYPIRQRFPHFHLTFGNQDWTFNDFSGRVPMRDRPLPSLRHRQRHPVNICHRLTMNERHPTNEPQRNGEQNQPTQARPNPPPLISRIEIEPGIFEEIYSHRSYQIDRPRIFGAERCACRNYVNYNRGNNEMITVIMNSPNLHMRFSMTTSRETQFTDLFRAYFGFTKEPHNTVFVACGQRLLREHTPRDIGMKNRENIYAFVITEGDLKKNNNSSK</sequence>
<evidence type="ECO:0000313" key="3">
    <source>
        <dbReference type="Proteomes" id="UP001160148"/>
    </source>
</evidence>
<keyword evidence="3" id="KW-1185">Reference proteome</keyword>
<feature type="compositionally biased region" description="Polar residues" evidence="1">
    <location>
        <begin position="1"/>
        <end position="46"/>
    </location>
</feature>
<reference evidence="2 3" key="1">
    <citation type="submission" date="2023-01" db="EMBL/GenBank/DDBJ databases">
        <authorList>
            <person name="Whitehead M."/>
        </authorList>
    </citation>
    <scope>NUCLEOTIDE SEQUENCE [LARGE SCALE GENOMIC DNA]</scope>
</reference>
<evidence type="ECO:0000256" key="1">
    <source>
        <dbReference type="SAM" id="MobiDB-lite"/>
    </source>
</evidence>
<feature type="region of interest" description="Disordered" evidence="1">
    <location>
        <begin position="113"/>
        <end position="141"/>
    </location>
</feature>
<dbReference type="Gene3D" id="3.10.20.90">
    <property type="entry name" value="Phosphatidylinositol 3-kinase Catalytic Subunit, Chain A, domain 1"/>
    <property type="match status" value="1"/>
</dbReference>
<dbReference type="CDD" id="cd01763">
    <property type="entry name" value="Ubl_SUMO_like"/>
    <property type="match status" value="1"/>
</dbReference>
<comment type="caution">
    <text evidence="2">The sequence shown here is derived from an EMBL/GenBank/DDBJ whole genome shotgun (WGS) entry which is preliminary data.</text>
</comment>
<protein>
    <recommendedName>
        <fullName evidence="4">Rad60/SUMO-like domain-containing protein</fullName>
    </recommendedName>
</protein>